<evidence type="ECO:0000256" key="2">
    <source>
        <dbReference type="ARBA" id="ARBA00003522"/>
    </source>
</evidence>
<dbReference type="InterPro" id="IPR003731">
    <property type="entry name" value="Di-Nase_FeMo-co_biosynth"/>
</dbReference>
<dbReference type="UniPathway" id="UPA00782"/>
<evidence type="ECO:0000256" key="10">
    <source>
        <dbReference type="ARBA" id="ARBA00023014"/>
    </source>
</evidence>
<keyword evidence="6" id="KW-0004">4Fe-4S</keyword>
<dbReference type="AlphaFoldDB" id="A0A094JDE5"/>
<dbReference type="InterPro" id="IPR005980">
    <property type="entry name" value="Nase_CF_NifB"/>
</dbReference>
<evidence type="ECO:0000256" key="15">
    <source>
        <dbReference type="SAM" id="MobiDB-lite"/>
    </source>
</evidence>
<evidence type="ECO:0000256" key="7">
    <source>
        <dbReference type="ARBA" id="ARBA00022691"/>
    </source>
</evidence>
<dbReference type="SFLD" id="SFLDG01068">
    <property type="entry name" value="FeMo_cofactor_biosynthesis_pro"/>
    <property type="match status" value="1"/>
</dbReference>
<dbReference type="NCBIfam" id="TIGR01290">
    <property type="entry name" value="nifB"/>
    <property type="match status" value="1"/>
</dbReference>
<protein>
    <recommendedName>
        <fullName evidence="5">FeMo cofactor biosynthesis protein NifB</fullName>
    </recommendedName>
    <alternativeName>
        <fullName evidence="14">Nitrogenase cofactor maturase NifB</fullName>
    </alternativeName>
    <alternativeName>
        <fullName evidence="13">Radical SAM assemblase NifB</fullName>
    </alternativeName>
</protein>
<dbReference type="PROSITE" id="PS51918">
    <property type="entry name" value="RADICAL_SAM"/>
    <property type="match status" value="1"/>
</dbReference>
<evidence type="ECO:0000256" key="14">
    <source>
        <dbReference type="ARBA" id="ARBA00032102"/>
    </source>
</evidence>
<keyword evidence="9" id="KW-0408">Iron</keyword>
<dbReference type="RefSeq" id="WP_037441997.1">
    <property type="nucleotide sequence ID" value="NZ_JPEO01000004.1"/>
</dbReference>
<evidence type="ECO:0000313" key="18">
    <source>
        <dbReference type="Proteomes" id="UP000029264"/>
    </source>
</evidence>
<evidence type="ECO:0000259" key="16">
    <source>
        <dbReference type="PROSITE" id="PS51918"/>
    </source>
</evidence>
<evidence type="ECO:0000256" key="8">
    <source>
        <dbReference type="ARBA" id="ARBA00022723"/>
    </source>
</evidence>
<evidence type="ECO:0000256" key="3">
    <source>
        <dbReference type="ARBA" id="ARBA00005155"/>
    </source>
</evidence>
<keyword evidence="7" id="KW-0949">S-adenosyl-L-methionine</keyword>
<dbReference type="Pfam" id="PF02579">
    <property type="entry name" value="Nitro_FeMo-Co"/>
    <property type="match status" value="1"/>
</dbReference>
<dbReference type="PANTHER" id="PTHR43787:SF13">
    <property type="entry name" value="FEMO COFACTOR BIOSYNTHESIS PROTEIN NIFB"/>
    <property type="match status" value="1"/>
</dbReference>
<dbReference type="Proteomes" id="UP000029264">
    <property type="component" value="Unassembled WGS sequence"/>
</dbReference>
<dbReference type="eggNOG" id="COG0535">
    <property type="taxonomic scope" value="Bacteria"/>
</dbReference>
<evidence type="ECO:0000256" key="5">
    <source>
        <dbReference type="ARBA" id="ARBA00021702"/>
    </source>
</evidence>
<dbReference type="InterPro" id="IPR007197">
    <property type="entry name" value="rSAM"/>
</dbReference>
<comment type="caution">
    <text evidence="17">The sequence shown here is derived from an EMBL/GenBank/DDBJ whole genome shotgun (WGS) entry which is preliminary data.</text>
</comment>
<feature type="region of interest" description="Disordered" evidence="15">
    <location>
        <begin position="1"/>
        <end position="20"/>
    </location>
</feature>
<comment type="similarity">
    <text evidence="4">Belongs to the radical SAM superfamily. NifB family.</text>
</comment>
<dbReference type="InterPro" id="IPR000385">
    <property type="entry name" value="MoaA_NifB_PqqE_Fe-S-bd_CS"/>
</dbReference>
<keyword evidence="8" id="KW-0479">Metal-binding</keyword>
<dbReference type="SUPFAM" id="SSF102114">
    <property type="entry name" value="Radical SAM enzymes"/>
    <property type="match status" value="1"/>
</dbReference>
<name>A0A094JDE5_9GAMM</name>
<dbReference type="GO" id="GO:0051539">
    <property type="term" value="F:4 iron, 4 sulfur cluster binding"/>
    <property type="evidence" value="ECO:0007669"/>
    <property type="project" value="UniProtKB-KW"/>
</dbReference>
<evidence type="ECO:0000256" key="9">
    <source>
        <dbReference type="ARBA" id="ARBA00023004"/>
    </source>
</evidence>
<dbReference type="PROSITE" id="PS01305">
    <property type="entry name" value="MOAA_NIFB_PQQE"/>
    <property type="match status" value="1"/>
</dbReference>
<dbReference type="SFLD" id="SFLDF00281">
    <property type="entry name" value="FeMo_cofactor_biosynthesis_pro"/>
    <property type="match status" value="1"/>
</dbReference>
<dbReference type="Gene3D" id="3.30.420.130">
    <property type="entry name" value="Dinitrogenase iron-molybdenum cofactor biosynthesis domain"/>
    <property type="match status" value="1"/>
</dbReference>
<comment type="cofactor">
    <cofactor evidence="1">
        <name>[4Fe-4S] cluster</name>
        <dbReference type="ChEBI" id="CHEBI:49883"/>
    </cofactor>
</comment>
<keyword evidence="18" id="KW-1185">Reference proteome</keyword>
<dbReference type="InterPro" id="IPR013785">
    <property type="entry name" value="Aldolase_TIM"/>
</dbReference>
<keyword evidence="10" id="KW-0411">Iron-sulfur</keyword>
<dbReference type="InterPro" id="IPR036105">
    <property type="entry name" value="DiNase_FeMo-co_biosyn_sf"/>
</dbReference>
<dbReference type="Pfam" id="PF04055">
    <property type="entry name" value="Radical_SAM"/>
    <property type="match status" value="1"/>
</dbReference>
<gene>
    <name evidence="17" type="ORF">HR45_08680</name>
</gene>
<dbReference type="SFLD" id="SFLDG01067">
    <property type="entry name" value="SPASM/twitch_domain_containing"/>
    <property type="match status" value="1"/>
</dbReference>
<comment type="function">
    <text evidence="2">Involved in the biosynthesis of the iron-molybdenum cofactor (FeMo-co or M-cluster) found in the dinitrogenase enzyme of the nitrogenase complex in nitrogen-fixing microorganisms. NifB catalyzes the crucial step of radical SAM-dependent carbide insertion that occurs concomitant with the insertion of a 9th sulfur and the rearrangement/coupling of two [4Fe-4S] clusters into a [8Fe-9S-C] cluster, the precursor to the M-cluster.</text>
</comment>
<evidence type="ECO:0000256" key="4">
    <source>
        <dbReference type="ARBA" id="ARBA00006804"/>
    </source>
</evidence>
<dbReference type="CDD" id="cd01335">
    <property type="entry name" value="Radical_SAM"/>
    <property type="match status" value="1"/>
</dbReference>
<feature type="domain" description="Radical SAM core" evidence="16">
    <location>
        <begin position="48"/>
        <end position="297"/>
    </location>
</feature>
<dbReference type="CDD" id="cd00852">
    <property type="entry name" value="NifB"/>
    <property type="match status" value="1"/>
</dbReference>
<dbReference type="GO" id="GO:0016829">
    <property type="term" value="F:lyase activity"/>
    <property type="evidence" value="ECO:0007669"/>
    <property type="project" value="UniProtKB-KW"/>
</dbReference>
<dbReference type="GO" id="GO:0046872">
    <property type="term" value="F:metal ion binding"/>
    <property type="evidence" value="ECO:0007669"/>
    <property type="project" value="UniProtKB-KW"/>
</dbReference>
<feature type="compositionally biased region" description="Polar residues" evidence="15">
    <location>
        <begin position="11"/>
        <end position="20"/>
    </location>
</feature>
<dbReference type="SFLD" id="SFLDS00029">
    <property type="entry name" value="Radical_SAM"/>
    <property type="match status" value="1"/>
</dbReference>
<dbReference type="InterPro" id="IPR058240">
    <property type="entry name" value="rSAM_sf"/>
</dbReference>
<accession>A0A094JDE5</accession>
<dbReference type="Gene3D" id="3.20.20.70">
    <property type="entry name" value="Aldolase class I"/>
    <property type="match status" value="1"/>
</dbReference>
<proteinExistence type="inferred from homology"/>
<keyword evidence="12" id="KW-0456">Lyase</keyword>
<sequence>MELHTDERLSAASTGCSSSQAEGASVSHLLPKDVQQQIARHPCYSKQAHKYARMHLPVAPACNIQCNYCNRKYDCSNESRPGVVSHLVDPHGALKQFRAIKKRAPNLTVVGIAGPGDALANPKATFSALKLIREEDPTAQLCISTNGLMLAEYADELAAHGVHHLTITINTIDPVIAAKIYPWVYYNHRRLRGLAAAERLIANQLAGLEAAAKLGMLVKVNTVLIPGINDQQIATLSAAVKARGALMHNIMPLISAAEHGTYFGVTGQRGPTEAELSSARDASGQFMPQMTHCQQCRADAVGTLGGGCGTEAASETSQPIKIAVATNGGPLINTHFGHAQQFEIYQLDSATTEFHFLERRQVAQYCNGASECPEEEADKQAMFKAIEDCRMVLCSRIGIAPWRTLEQMGITPNVDHAFAPIDEALATLAKTQLAPKADSHKESNDEVCHY</sequence>
<dbReference type="PANTHER" id="PTHR43787">
    <property type="entry name" value="FEMO COFACTOR BIOSYNTHESIS PROTEIN NIFB-RELATED"/>
    <property type="match status" value="1"/>
</dbReference>
<dbReference type="EMBL" id="JPEO01000004">
    <property type="protein sequence ID" value="KFZ37905.1"/>
    <property type="molecule type" value="Genomic_DNA"/>
</dbReference>
<evidence type="ECO:0000313" key="17">
    <source>
        <dbReference type="EMBL" id="KFZ37905.1"/>
    </source>
</evidence>
<evidence type="ECO:0000256" key="6">
    <source>
        <dbReference type="ARBA" id="ARBA00022485"/>
    </source>
</evidence>
<dbReference type="STRING" id="1515746.HR45_08680"/>
<dbReference type="InterPro" id="IPR034165">
    <property type="entry name" value="NifB_C"/>
</dbReference>
<evidence type="ECO:0000256" key="11">
    <source>
        <dbReference type="ARBA" id="ARBA00023231"/>
    </source>
</evidence>
<dbReference type="SUPFAM" id="SSF53146">
    <property type="entry name" value="Nitrogenase accessory factor-like"/>
    <property type="match status" value="1"/>
</dbReference>
<comment type="pathway">
    <text evidence="3">Cofactor biosynthesis; Fe-Mo cofactor biosynthesis.</text>
</comment>
<keyword evidence="11" id="KW-0535">Nitrogen fixation</keyword>
<evidence type="ECO:0000256" key="1">
    <source>
        <dbReference type="ARBA" id="ARBA00001966"/>
    </source>
</evidence>
<evidence type="ECO:0000256" key="12">
    <source>
        <dbReference type="ARBA" id="ARBA00023239"/>
    </source>
</evidence>
<reference evidence="17 18" key="1">
    <citation type="submission" date="2014-06" db="EMBL/GenBank/DDBJ databases">
        <title>Shewanella sp. YQH10.</title>
        <authorList>
            <person name="Liu Y."/>
            <person name="Zeng R."/>
        </authorList>
    </citation>
    <scope>NUCLEOTIDE SEQUENCE [LARGE SCALE GENOMIC DNA]</scope>
    <source>
        <strain evidence="17 18">YQH10</strain>
    </source>
</reference>
<evidence type="ECO:0000256" key="13">
    <source>
        <dbReference type="ARBA" id="ARBA00030926"/>
    </source>
</evidence>
<organism evidence="17 18">
    <name type="scientific">Shewanella mangrovi</name>
    <dbReference type="NCBI Taxonomy" id="1515746"/>
    <lineage>
        <taxon>Bacteria</taxon>
        <taxon>Pseudomonadati</taxon>
        <taxon>Pseudomonadota</taxon>
        <taxon>Gammaproteobacteria</taxon>
        <taxon>Alteromonadales</taxon>
        <taxon>Shewanellaceae</taxon>
        <taxon>Shewanella</taxon>
    </lineage>
</organism>